<proteinExistence type="inferred from homology"/>
<evidence type="ECO:0000259" key="9">
    <source>
        <dbReference type="Pfam" id="PF00082"/>
    </source>
</evidence>
<organism evidence="10">
    <name type="scientific">hydrothermal vent metagenome</name>
    <dbReference type="NCBI Taxonomy" id="652676"/>
    <lineage>
        <taxon>unclassified sequences</taxon>
        <taxon>metagenomes</taxon>
        <taxon>ecological metagenomes</taxon>
    </lineage>
</organism>
<feature type="domain" description="Peptidase S8/S53" evidence="9">
    <location>
        <begin position="164"/>
        <end position="458"/>
    </location>
</feature>
<dbReference type="PRINTS" id="PR00723">
    <property type="entry name" value="SUBTILISIN"/>
</dbReference>
<evidence type="ECO:0000313" key="10">
    <source>
        <dbReference type="EMBL" id="VAW78515.1"/>
    </source>
</evidence>
<sequence length="533" mass="54097">MFRNVLAVCLRVRAHTLRQLVLCLTGAVCLAGAAQAQEMVPISATKQLIIQLRDDGVRKLASVKHDAPIPGLILPDGRHLLYVRSLGDGSIVVRLPDVVSLEEADVLIAALLQDPSVQNAQIDKRLHAALVPNDTNYASQWHMFEDTAGIRMEAAWNRSTGSAAVVIAVLDTGIIAHADLAAGRILPGYDFISDLPTSNDGDARDADPTDPGDAVVAGECGTNEPLVNQNSSWHGLSVTGVMVATSDNNNDMAGIDFAARILPVRVLGKCGGFVSDIVEAIRWAAGLAVAGVPVNNNPAQVINLSLAGSGACSPQEQLAINDAVTAGSVVVVAAGNEGQNVANFSPANCNNVITVGAVARDGSIASYTNRGGAVDLVAPGGDGPAANGSDDVLTLWNGGTTTAGVDLLAFIRGTSFTTAEVSGVAALMLAVDNTLDPVTIKEILRATARAFPDASCNTNLCGRGILDANAALAGAADPQSVGAGGGGSGIGAPGGGGGGGGGGCSVVPAVSPVDPVLPLWLLAAFIGLYRRSR</sequence>
<dbReference type="InterPro" id="IPR050131">
    <property type="entry name" value="Peptidase_S8_subtilisin-like"/>
</dbReference>
<dbReference type="Pfam" id="PF00082">
    <property type="entry name" value="Peptidase_S8"/>
    <property type="match status" value="1"/>
</dbReference>
<evidence type="ECO:0000256" key="2">
    <source>
        <dbReference type="ARBA" id="ARBA00011073"/>
    </source>
</evidence>
<evidence type="ECO:0000256" key="5">
    <source>
        <dbReference type="ARBA" id="ARBA00022729"/>
    </source>
</evidence>
<comment type="subcellular location">
    <subcellularLocation>
        <location evidence="1">Secreted</location>
    </subcellularLocation>
</comment>
<keyword evidence="5" id="KW-0732">Signal</keyword>
<dbReference type="InterPro" id="IPR023827">
    <property type="entry name" value="Peptidase_S8_Asp-AS"/>
</dbReference>
<dbReference type="NCBIfam" id="NF033191">
    <property type="entry name" value="JDVT-CTERM"/>
    <property type="match status" value="1"/>
</dbReference>
<dbReference type="CDD" id="cd07496">
    <property type="entry name" value="Peptidases_S8_13"/>
    <property type="match status" value="1"/>
</dbReference>
<keyword evidence="4" id="KW-0645">Protease</keyword>
<keyword evidence="8" id="KW-0865">Zymogen</keyword>
<protein>
    <recommendedName>
        <fullName evidence="9">Peptidase S8/S53 domain-containing protein</fullName>
    </recommendedName>
</protein>
<dbReference type="PANTHER" id="PTHR43806">
    <property type="entry name" value="PEPTIDASE S8"/>
    <property type="match status" value="1"/>
</dbReference>
<evidence type="ECO:0000256" key="7">
    <source>
        <dbReference type="ARBA" id="ARBA00022825"/>
    </source>
</evidence>
<dbReference type="PROSITE" id="PS51892">
    <property type="entry name" value="SUBTILASE"/>
    <property type="match status" value="1"/>
</dbReference>
<reference evidence="10" key="1">
    <citation type="submission" date="2018-06" db="EMBL/GenBank/DDBJ databases">
        <authorList>
            <person name="Zhirakovskaya E."/>
        </authorList>
    </citation>
    <scope>NUCLEOTIDE SEQUENCE</scope>
</reference>
<dbReference type="PROSITE" id="PS00136">
    <property type="entry name" value="SUBTILASE_ASP"/>
    <property type="match status" value="1"/>
</dbReference>
<gene>
    <name evidence="10" type="ORF">MNBD_GAMMA15-585</name>
</gene>
<dbReference type="InterPro" id="IPR034176">
    <property type="entry name" value="Peptidases_S8_13"/>
</dbReference>
<dbReference type="PANTHER" id="PTHR43806:SF11">
    <property type="entry name" value="CEREVISIN-RELATED"/>
    <property type="match status" value="1"/>
</dbReference>
<evidence type="ECO:0000256" key="8">
    <source>
        <dbReference type="ARBA" id="ARBA00023145"/>
    </source>
</evidence>
<dbReference type="Gene3D" id="3.40.50.200">
    <property type="entry name" value="Peptidase S8/S53 domain"/>
    <property type="match status" value="1"/>
</dbReference>
<dbReference type="GO" id="GO:0005576">
    <property type="term" value="C:extracellular region"/>
    <property type="evidence" value="ECO:0007669"/>
    <property type="project" value="UniProtKB-SubCell"/>
</dbReference>
<evidence type="ECO:0000256" key="4">
    <source>
        <dbReference type="ARBA" id="ARBA00022670"/>
    </source>
</evidence>
<keyword evidence="6" id="KW-0378">Hydrolase</keyword>
<name>A0A3B0YCD1_9ZZZZ</name>
<dbReference type="GO" id="GO:0006508">
    <property type="term" value="P:proteolysis"/>
    <property type="evidence" value="ECO:0007669"/>
    <property type="project" value="UniProtKB-KW"/>
</dbReference>
<dbReference type="InterPro" id="IPR036852">
    <property type="entry name" value="Peptidase_S8/S53_dom_sf"/>
</dbReference>
<evidence type="ECO:0000256" key="3">
    <source>
        <dbReference type="ARBA" id="ARBA00022525"/>
    </source>
</evidence>
<comment type="similarity">
    <text evidence="2">Belongs to the peptidase S8 family.</text>
</comment>
<dbReference type="FunFam" id="3.40.50.200:FF:000022">
    <property type="entry name" value="Extracellular protease"/>
    <property type="match status" value="1"/>
</dbReference>
<dbReference type="SUPFAM" id="SSF52743">
    <property type="entry name" value="Subtilisin-like"/>
    <property type="match status" value="1"/>
</dbReference>
<accession>A0A3B0YCD1</accession>
<evidence type="ECO:0000256" key="1">
    <source>
        <dbReference type="ARBA" id="ARBA00004613"/>
    </source>
</evidence>
<dbReference type="GO" id="GO:0004252">
    <property type="term" value="F:serine-type endopeptidase activity"/>
    <property type="evidence" value="ECO:0007669"/>
    <property type="project" value="InterPro"/>
</dbReference>
<dbReference type="EMBL" id="UOFN01000096">
    <property type="protein sequence ID" value="VAW78515.1"/>
    <property type="molecule type" value="Genomic_DNA"/>
</dbReference>
<evidence type="ECO:0000256" key="6">
    <source>
        <dbReference type="ARBA" id="ARBA00022801"/>
    </source>
</evidence>
<dbReference type="AlphaFoldDB" id="A0A3B0YCD1"/>
<keyword evidence="7" id="KW-0720">Serine protease</keyword>
<dbReference type="InterPro" id="IPR000209">
    <property type="entry name" value="Peptidase_S8/S53_dom"/>
</dbReference>
<dbReference type="InterPro" id="IPR015500">
    <property type="entry name" value="Peptidase_S8_subtilisin-rel"/>
</dbReference>
<keyword evidence="3" id="KW-0964">Secreted</keyword>